<evidence type="ECO:0000256" key="12">
    <source>
        <dbReference type="SAM" id="Phobius"/>
    </source>
</evidence>
<reference evidence="13" key="1">
    <citation type="journal article" date="2014" name="Int. J. Syst. Evol. Microbiol.">
        <title>Complete genome sequence of Corynebacterium casei LMG S-19264T (=DSM 44701T), isolated from a smear-ripened cheese.</title>
        <authorList>
            <consortium name="US DOE Joint Genome Institute (JGI-PGF)"/>
            <person name="Walter F."/>
            <person name="Albersmeier A."/>
            <person name="Kalinowski J."/>
            <person name="Ruckert C."/>
        </authorList>
    </citation>
    <scope>NUCLEOTIDE SEQUENCE</scope>
    <source>
        <strain evidence="13">KCTC 32513</strain>
    </source>
</reference>
<name>A0A8J3CS31_9PROT</name>
<evidence type="ECO:0000256" key="9">
    <source>
        <dbReference type="ARBA" id="ARBA00023065"/>
    </source>
</evidence>
<dbReference type="RefSeq" id="WP_189498902.1">
    <property type="nucleotide sequence ID" value="NZ_BMZH01000011.1"/>
</dbReference>
<keyword evidence="4" id="KW-1003">Cell membrane</keyword>
<comment type="subcellular location">
    <subcellularLocation>
        <location evidence="1">Cell membrane</location>
        <topology evidence="1">Multi-pass membrane protein</topology>
    </subcellularLocation>
</comment>
<proteinExistence type="inferred from homology"/>
<feature type="transmembrane region" description="Helical" evidence="12">
    <location>
        <begin position="299"/>
        <end position="320"/>
    </location>
</feature>
<feature type="transmembrane region" description="Helical" evidence="12">
    <location>
        <begin position="264"/>
        <end position="287"/>
    </location>
</feature>
<gene>
    <name evidence="13" type="primary">cmaX</name>
    <name evidence="13" type="ORF">GCM10009069_24770</name>
</gene>
<keyword evidence="5" id="KW-0997">Cell inner membrane</keyword>
<evidence type="ECO:0000256" key="6">
    <source>
        <dbReference type="ARBA" id="ARBA00022692"/>
    </source>
</evidence>
<comment type="caution">
    <text evidence="13">The sequence shown here is derived from an EMBL/GenBank/DDBJ whole genome shotgun (WGS) entry which is preliminary data.</text>
</comment>
<evidence type="ECO:0000256" key="8">
    <source>
        <dbReference type="ARBA" id="ARBA00022989"/>
    </source>
</evidence>
<dbReference type="InterPro" id="IPR045863">
    <property type="entry name" value="CorA_TM1_TM2"/>
</dbReference>
<keyword evidence="8 12" id="KW-1133">Transmembrane helix</keyword>
<keyword evidence="7" id="KW-0862">Zinc</keyword>
<dbReference type="InterPro" id="IPR045861">
    <property type="entry name" value="CorA_cytoplasmic_dom"/>
</dbReference>
<dbReference type="Proteomes" id="UP000634004">
    <property type="component" value="Unassembled WGS sequence"/>
</dbReference>
<keyword evidence="3" id="KW-0813">Transport</keyword>
<evidence type="ECO:0000256" key="2">
    <source>
        <dbReference type="ARBA" id="ARBA00009765"/>
    </source>
</evidence>
<evidence type="ECO:0000256" key="7">
    <source>
        <dbReference type="ARBA" id="ARBA00022833"/>
    </source>
</evidence>
<comment type="similarity">
    <text evidence="2">Belongs to the CorA metal ion transporter (MIT) (TC 1.A.35) family.</text>
</comment>
<dbReference type="PANTHER" id="PTHR46494">
    <property type="entry name" value="CORA FAMILY METAL ION TRANSPORTER (EUROFUNG)"/>
    <property type="match status" value="1"/>
</dbReference>
<reference evidence="13" key="2">
    <citation type="submission" date="2020-09" db="EMBL/GenBank/DDBJ databases">
        <authorList>
            <person name="Sun Q."/>
            <person name="Kim S."/>
        </authorList>
    </citation>
    <scope>NUCLEOTIDE SEQUENCE</scope>
    <source>
        <strain evidence="13">KCTC 32513</strain>
    </source>
</reference>
<dbReference type="InterPro" id="IPR002523">
    <property type="entry name" value="MgTranspt_CorA/ZnTranspt_ZntB"/>
</dbReference>
<dbReference type="GO" id="GO:0050897">
    <property type="term" value="F:cobalt ion binding"/>
    <property type="evidence" value="ECO:0007669"/>
    <property type="project" value="TreeGrafter"/>
</dbReference>
<dbReference type="SUPFAM" id="SSF143865">
    <property type="entry name" value="CorA soluble domain-like"/>
    <property type="match status" value="1"/>
</dbReference>
<evidence type="ECO:0000256" key="1">
    <source>
        <dbReference type="ARBA" id="ARBA00004651"/>
    </source>
</evidence>
<dbReference type="GO" id="GO:0015095">
    <property type="term" value="F:magnesium ion transmembrane transporter activity"/>
    <property type="evidence" value="ECO:0007669"/>
    <property type="project" value="TreeGrafter"/>
</dbReference>
<dbReference type="CDD" id="cd12833">
    <property type="entry name" value="ZntB-like_1"/>
    <property type="match status" value="1"/>
</dbReference>
<keyword evidence="6 12" id="KW-0812">Transmembrane</keyword>
<dbReference type="GO" id="GO:0015087">
    <property type="term" value="F:cobalt ion transmembrane transporter activity"/>
    <property type="evidence" value="ECO:0007669"/>
    <property type="project" value="TreeGrafter"/>
</dbReference>
<keyword evidence="10 12" id="KW-0472">Membrane</keyword>
<keyword evidence="9" id="KW-0406">Ion transport</keyword>
<dbReference type="EMBL" id="BMZH01000011">
    <property type="protein sequence ID" value="GHB00896.1"/>
    <property type="molecule type" value="Genomic_DNA"/>
</dbReference>
<dbReference type="GO" id="GO:0005886">
    <property type="term" value="C:plasma membrane"/>
    <property type="evidence" value="ECO:0007669"/>
    <property type="project" value="UniProtKB-SubCell"/>
</dbReference>
<sequence>MSGIVQAWKINGSGQATPATKEDFDDPLDEGYYWYHFNRNDPATQALFDADEGVDVIATRTLLAADTRPRTIVRGQDVLINLRGVNLNPGAEPEDMIPLRFFIQQGRVISCNGKPLKAINDMVERLQTQTVSKTPGGFIATFALTIIDRMSPTITDMNEQVDELEEMIEGDARDRHENARSKVAELRRAAIMLRRYLAPQKDALTTLSQQALPWIDANDQLRLRDAADQATRVAEELDAVRERCAIVKDQLTDIRAEQMNQNMMILSVVAAVFLPLGLLSGMMGINVGGMPWVESDMGFWYVTAIVSVIGVALMGLFRLLRWI</sequence>
<dbReference type="SUPFAM" id="SSF144083">
    <property type="entry name" value="Magnesium transport protein CorA, transmembrane region"/>
    <property type="match status" value="1"/>
</dbReference>
<protein>
    <submittedName>
        <fullName evidence="13">Transporter</fullName>
    </submittedName>
</protein>
<evidence type="ECO:0000256" key="3">
    <source>
        <dbReference type="ARBA" id="ARBA00022448"/>
    </source>
</evidence>
<keyword evidence="14" id="KW-1185">Reference proteome</keyword>
<evidence type="ECO:0000256" key="4">
    <source>
        <dbReference type="ARBA" id="ARBA00022475"/>
    </source>
</evidence>
<dbReference type="Gene3D" id="3.30.460.20">
    <property type="entry name" value="CorA soluble domain-like"/>
    <property type="match status" value="1"/>
</dbReference>
<dbReference type="Gene3D" id="1.20.58.340">
    <property type="entry name" value="Magnesium transport protein CorA, transmembrane region"/>
    <property type="match status" value="2"/>
</dbReference>
<feature type="coiled-coil region" evidence="11">
    <location>
        <begin position="223"/>
        <end position="257"/>
    </location>
</feature>
<evidence type="ECO:0000256" key="10">
    <source>
        <dbReference type="ARBA" id="ARBA00023136"/>
    </source>
</evidence>
<evidence type="ECO:0000256" key="11">
    <source>
        <dbReference type="SAM" id="Coils"/>
    </source>
</evidence>
<dbReference type="Pfam" id="PF01544">
    <property type="entry name" value="CorA"/>
    <property type="match status" value="1"/>
</dbReference>
<keyword evidence="11" id="KW-0175">Coiled coil</keyword>
<organism evidence="13 14">
    <name type="scientific">Algimonas arctica</name>
    <dbReference type="NCBI Taxonomy" id="1479486"/>
    <lineage>
        <taxon>Bacteria</taxon>
        <taxon>Pseudomonadati</taxon>
        <taxon>Pseudomonadota</taxon>
        <taxon>Alphaproteobacteria</taxon>
        <taxon>Maricaulales</taxon>
        <taxon>Robiginitomaculaceae</taxon>
        <taxon>Algimonas</taxon>
    </lineage>
</organism>
<accession>A0A8J3CS31</accession>
<evidence type="ECO:0000313" key="13">
    <source>
        <dbReference type="EMBL" id="GHB00896.1"/>
    </source>
</evidence>
<dbReference type="AlphaFoldDB" id="A0A8J3CS31"/>
<evidence type="ECO:0000256" key="5">
    <source>
        <dbReference type="ARBA" id="ARBA00022519"/>
    </source>
</evidence>
<dbReference type="PANTHER" id="PTHR46494:SF3">
    <property type="entry name" value="ZINC TRANSPORT PROTEIN ZNTB"/>
    <property type="match status" value="1"/>
</dbReference>
<dbReference type="GO" id="GO:0000287">
    <property type="term" value="F:magnesium ion binding"/>
    <property type="evidence" value="ECO:0007669"/>
    <property type="project" value="TreeGrafter"/>
</dbReference>
<evidence type="ECO:0000313" key="14">
    <source>
        <dbReference type="Proteomes" id="UP000634004"/>
    </source>
</evidence>